<comment type="caution">
    <text evidence="1">The sequence shown here is derived from an EMBL/GenBank/DDBJ whole genome shotgun (WGS) entry which is preliminary data.</text>
</comment>
<accession>A0A849A5Q8</accession>
<evidence type="ECO:0000313" key="1">
    <source>
        <dbReference type="EMBL" id="NNG35899.1"/>
    </source>
</evidence>
<keyword evidence="2" id="KW-1185">Reference proteome</keyword>
<reference evidence="1 2" key="1">
    <citation type="submission" date="2020-05" db="EMBL/GenBank/DDBJ databases">
        <title>Nakamurella sp. DB0629 isolated from air conditioner.</title>
        <authorList>
            <person name="Kim D.H."/>
            <person name="Kim D.-U."/>
        </authorList>
    </citation>
    <scope>NUCLEOTIDE SEQUENCE [LARGE SCALE GENOMIC DNA]</scope>
    <source>
        <strain evidence="1 2">DB0629</strain>
    </source>
</reference>
<gene>
    <name evidence="1" type="ORF">HKD39_09280</name>
</gene>
<sequence length="139" mass="14347">MEQQNSVWDIDAVGAFARRLLAADRSQAAELINSGLRGATEPGDTVDAGEAGNGIGAVAVIAADVYPQVLDGAPDTDQLRAKLQDMDTELTPARRVAGQAVLARVSLPQGNEWLDGLADEQRQAALAAVDALAGLVAAD</sequence>
<evidence type="ECO:0000313" key="2">
    <source>
        <dbReference type="Proteomes" id="UP000562984"/>
    </source>
</evidence>
<organism evidence="1 2">
    <name type="scientific">Nakamurella aerolata</name>
    <dbReference type="NCBI Taxonomy" id="1656892"/>
    <lineage>
        <taxon>Bacteria</taxon>
        <taxon>Bacillati</taxon>
        <taxon>Actinomycetota</taxon>
        <taxon>Actinomycetes</taxon>
        <taxon>Nakamurellales</taxon>
        <taxon>Nakamurellaceae</taxon>
        <taxon>Nakamurella</taxon>
    </lineage>
</organism>
<dbReference type="AlphaFoldDB" id="A0A849A5Q8"/>
<dbReference type="Proteomes" id="UP000562984">
    <property type="component" value="Unassembled WGS sequence"/>
</dbReference>
<dbReference type="EMBL" id="JABEND010000004">
    <property type="protein sequence ID" value="NNG35899.1"/>
    <property type="molecule type" value="Genomic_DNA"/>
</dbReference>
<protein>
    <submittedName>
        <fullName evidence="1">Uncharacterized protein</fullName>
    </submittedName>
</protein>
<proteinExistence type="predicted"/>
<dbReference type="RefSeq" id="WP_171199585.1">
    <property type="nucleotide sequence ID" value="NZ_JABEND010000004.1"/>
</dbReference>
<name>A0A849A5Q8_9ACTN</name>